<organism evidence="1 2">
    <name type="scientific">Thermocatellispora tengchongensis</name>
    <dbReference type="NCBI Taxonomy" id="1073253"/>
    <lineage>
        <taxon>Bacteria</taxon>
        <taxon>Bacillati</taxon>
        <taxon>Actinomycetota</taxon>
        <taxon>Actinomycetes</taxon>
        <taxon>Streptosporangiales</taxon>
        <taxon>Streptosporangiaceae</taxon>
        <taxon>Thermocatellispora</taxon>
    </lineage>
</organism>
<evidence type="ECO:0000313" key="2">
    <source>
        <dbReference type="Proteomes" id="UP000578449"/>
    </source>
</evidence>
<reference evidence="1 2" key="1">
    <citation type="submission" date="2020-08" db="EMBL/GenBank/DDBJ databases">
        <title>Genomic Encyclopedia of Type Strains, Phase IV (KMG-IV): sequencing the most valuable type-strain genomes for metagenomic binning, comparative biology and taxonomic classification.</title>
        <authorList>
            <person name="Goeker M."/>
        </authorList>
    </citation>
    <scope>NUCLEOTIDE SEQUENCE [LARGE SCALE GENOMIC DNA]</scope>
    <source>
        <strain evidence="1 2">DSM 45615</strain>
    </source>
</reference>
<dbReference type="RefSeq" id="WP_312924980.1">
    <property type="nucleotide sequence ID" value="NZ_BAABIX010000001.1"/>
</dbReference>
<evidence type="ECO:0000313" key="1">
    <source>
        <dbReference type="EMBL" id="MBB5133602.1"/>
    </source>
</evidence>
<name>A0A840P2L4_9ACTN</name>
<proteinExistence type="predicted"/>
<sequence length="395" mass="42984">MTTDWFHDYALLALRLNRVLQGAGGGLPLLDYRGPREWEAQVAAEPLPAADDLVGAADDLARAVRGLGGRRAEYLGEQVRAMRTLAGRLAGEELSLPELVAGCMGLDAGWLPETVFEEAHDLLDRGLPKGEGTLAERLHAWQRAHTLPSDRKERVPELVGVAVAETRARTSRMIIPLPEDEQVTCELVPGAAFLAAGHHRGGTASTIYVNADAPFNLADLLYVVAHEGHPGHIAEQVLKEVHLQPERPEQQVRMLLSPAFVISEGLGLWAQDILFPGGEAQEWLLGAVEELTPDGSDYALIHTAKTILWGVLCNAALLAAEGRSREAVADYLRKWALADDPEVEGALNLVCVPGGQPYVFAYYHGWRLVRPWASDPARVRRLLTEHVPLGLLTAA</sequence>
<accession>A0A840P2L4</accession>
<comment type="caution">
    <text evidence="1">The sequence shown here is derived from an EMBL/GenBank/DDBJ whole genome shotgun (WGS) entry which is preliminary data.</text>
</comment>
<dbReference type="AlphaFoldDB" id="A0A840P2L4"/>
<gene>
    <name evidence="1" type="ORF">HNP84_003328</name>
</gene>
<dbReference type="EMBL" id="JACHGN010000006">
    <property type="protein sequence ID" value="MBB5133602.1"/>
    <property type="molecule type" value="Genomic_DNA"/>
</dbReference>
<protein>
    <recommendedName>
        <fullName evidence="3">DUF885 domain-containing protein</fullName>
    </recommendedName>
</protein>
<dbReference type="Proteomes" id="UP000578449">
    <property type="component" value="Unassembled WGS sequence"/>
</dbReference>
<keyword evidence="2" id="KW-1185">Reference proteome</keyword>
<evidence type="ECO:0008006" key="3">
    <source>
        <dbReference type="Google" id="ProtNLM"/>
    </source>
</evidence>